<protein>
    <submittedName>
        <fullName evidence="6">Helix-turn-helix domain-containing protein</fullName>
    </submittedName>
</protein>
<evidence type="ECO:0000256" key="3">
    <source>
        <dbReference type="ARBA" id="ARBA00023163"/>
    </source>
</evidence>
<dbReference type="PANTHER" id="PTHR33204:SF36">
    <property type="entry name" value="TRANSCRIPTIONAL REGULATORY PROTEIN"/>
    <property type="match status" value="1"/>
</dbReference>
<name>A0AAX3Y9W6_RHOOP</name>
<keyword evidence="1" id="KW-0805">Transcription regulation</keyword>
<gene>
    <name evidence="5" type="ORF">O4328_22420</name>
    <name evidence="6" type="ORF">Q5707_23355</name>
</gene>
<sequence>MLNRTYDGQVCSIARTLEVLGERWTLLIVRDAMLGLRRFDEFQHSLGIARNVLTNRLKLLVEAGVLERSEYQQRPPRFEYRLTAVGLELCTPVVGLMHWGDRHLAGPDGLPRLTRHRACGGQLHAELVCEQCGATVADTDLELPPGPGLRADPIAAR</sequence>
<dbReference type="Gene3D" id="1.10.10.10">
    <property type="entry name" value="Winged helix-like DNA-binding domain superfamily/Winged helix DNA-binding domain"/>
    <property type="match status" value="1"/>
</dbReference>
<dbReference type="Proteomes" id="UP001066327">
    <property type="component" value="Unassembled WGS sequence"/>
</dbReference>
<dbReference type="AlphaFoldDB" id="A0AAX3Y9W6"/>
<dbReference type="InterPro" id="IPR002577">
    <property type="entry name" value="HTH_HxlR"/>
</dbReference>
<dbReference type="SUPFAM" id="SSF46785">
    <property type="entry name" value="Winged helix' DNA-binding domain"/>
    <property type="match status" value="1"/>
</dbReference>
<dbReference type="Pfam" id="PF01638">
    <property type="entry name" value="HxlR"/>
    <property type="match status" value="1"/>
</dbReference>
<dbReference type="RefSeq" id="WP_133984341.1">
    <property type="nucleotide sequence ID" value="NZ_CP110469.1"/>
</dbReference>
<evidence type="ECO:0000313" key="6">
    <source>
        <dbReference type="EMBL" id="WLF44844.1"/>
    </source>
</evidence>
<evidence type="ECO:0000313" key="8">
    <source>
        <dbReference type="Proteomes" id="UP001231166"/>
    </source>
</evidence>
<feature type="domain" description="HTH hxlR-type" evidence="4">
    <location>
        <begin position="11"/>
        <end position="108"/>
    </location>
</feature>
<keyword evidence="7" id="KW-1185">Reference proteome</keyword>
<evidence type="ECO:0000313" key="7">
    <source>
        <dbReference type="Proteomes" id="UP001066327"/>
    </source>
</evidence>
<dbReference type="InterPro" id="IPR036390">
    <property type="entry name" value="WH_DNA-bd_sf"/>
</dbReference>
<evidence type="ECO:0000256" key="2">
    <source>
        <dbReference type="ARBA" id="ARBA00023125"/>
    </source>
</evidence>
<reference evidence="6" key="2">
    <citation type="submission" date="2023-07" db="EMBL/GenBank/DDBJ databases">
        <title>Genomic analysis of Rhodococcus opacus VOC-14 with glycol ethers degradation activity.</title>
        <authorList>
            <person name="Narkevich D.A."/>
            <person name="Hlushen A.M."/>
            <person name="Akhremchuk A.E."/>
            <person name="Sikolenko M.A."/>
            <person name="Valentovich L.N."/>
        </authorList>
    </citation>
    <scope>NUCLEOTIDE SEQUENCE</scope>
    <source>
        <strain evidence="6">VOC-14</strain>
    </source>
</reference>
<dbReference type="EMBL" id="JAPWIS010000011">
    <property type="protein sequence ID" value="MCZ4586400.1"/>
    <property type="molecule type" value="Genomic_DNA"/>
</dbReference>
<dbReference type="Proteomes" id="UP001231166">
    <property type="component" value="Chromosome"/>
</dbReference>
<dbReference type="PROSITE" id="PS51118">
    <property type="entry name" value="HTH_HXLR"/>
    <property type="match status" value="1"/>
</dbReference>
<dbReference type="InterPro" id="IPR036388">
    <property type="entry name" value="WH-like_DNA-bd_sf"/>
</dbReference>
<reference evidence="5" key="1">
    <citation type="submission" date="2022-12" db="EMBL/GenBank/DDBJ databases">
        <authorList>
            <person name="Krivoruchko A.V."/>
            <person name="Elkin A."/>
        </authorList>
    </citation>
    <scope>NUCLEOTIDE SEQUENCE</scope>
    <source>
        <strain evidence="5">IEGM 249</strain>
    </source>
</reference>
<keyword evidence="3" id="KW-0804">Transcription</keyword>
<evidence type="ECO:0000256" key="1">
    <source>
        <dbReference type="ARBA" id="ARBA00023015"/>
    </source>
</evidence>
<evidence type="ECO:0000313" key="5">
    <source>
        <dbReference type="EMBL" id="MCZ4586400.1"/>
    </source>
</evidence>
<keyword evidence="2" id="KW-0238">DNA-binding</keyword>
<evidence type="ECO:0000259" key="4">
    <source>
        <dbReference type="PROSITE" id="PS51118"/>
    </source>
</evidence>
<proteinExistence type="predicted"/>
<dbReference type="GO" id="GO:0003677">
    <property type="term" value="F:DNA binding"/>
    <property type="evidence" value="ECO:0007669"/>
    <property type="project" value="UniProtKB-KW"/>
</dbReference>
<accession>A0AAX3Y9W6</accession>
<dbReference type="PANTHER" id="PTHR33204">
    <property type="entry name" value="TRANSCRIPTIONAL REGULATOR, MARR FAMILY"/>
    <property type="match status" value="1"/>
</dbReference>
<dbReference type="EMBL" id="CP130953">
    <property type="protein sequence ID" value="WLF44844.1"/>
    <property type="molecule type" value="Genomic_DNA"/>
</dbReference>
<organism evidence="6 8">
    <name type="scientific">Rhodococcus opacus</name>
    <name type="common">Nocardia opaca</name>
    <dbReference type="NCBI Taxonomy" id="37919"/>
    <lineage>
        <taxon>Bacteria</taxon>
        <taxon>Bacillati</taxon>
        <taxon>Actinomycetota</taxon>
        <taxon>Actinomycetes</taxon>
        <taxon>Mycobacteriales</taxon>
        <taxon>Nocardiaceae</taxon>
        <taxon>Rhodococcus</taxon>
    </lineage>
</organism>